<gene>
    <name evidence="2" type="ORF">SAMN05421736_101144</name>
</gene>
<proteinExistence type="predicted"/>
<dbReference type="EMBL" id="FNPI01000001">
    <property type="protein sequence ID" value="SDY01558.1"/>
    <property type="molecule type" value="Genomic_DNA"/>
</dbReference>
<keyword evidence="1" id="KW-0732">Signal</keyword>
<feature type="signal peptide" evidence="1">
    <location>
        <begin position="1"/>
        <end position="25"/>
    </location>
</feature>
<protein>
    <submittedName>
        <fullName evidence="2">Uncharacterized protein</fullName>
    </submittedName>
</protein>
<feature type="chain" id="PRO_5011456354" evidence="1">
    <location>
        <begin position="26"/>
        <end position="224"/>
    </location>
</feature>
<name>A0A1H3GFY5_9BACI</name>
<dbReference type="Proteomes" id="UP000198935">
    <property type="component" value="Unassembled WGS sequence"/>
</dbReference>
<keyword evidence="3" id="KW-1185">Reference proteome</keyword>
<dbReference type="AlphaFoldDB" id="A0A1H3GFY5"/>
<evidence type="ECO:0000313" key="2">
    <source>
        <dbReference type="EMBL" id="SDY01558.1"/>
    </source>
</evidence>
<evidence type="ECO:0000256" key="1">
    <source>
        <dbReference type="SAM" id="SignalP"/>
    </source>
</evidence>
<sequence length="224" mass="24852">MKFKSLLVSCFTVAFLLMGVFSAQANGTTDKELEKQFETALESVDSYIEWIQEQIENGEGTSEQLDSFKSLSSEEQEAFIEVLKHQDTYFAPLDEPNESDMRYNIQSFNSTTPSLLLTAPNITRSIDVEVNGVTLPLTLDFSEDETEQPSFTTLSTNKSKTVTSEYTLKLGSVTITSFTTWVKFEHGTTKATKYLAGNHSHTNLNPGMIISKDGGDGYLSNGYA</sequence>
<dbReference type="STRING" id="1503961.SAMN05421736_101144"/>
<evidence type="ECO:0000313" key="3">
    <source>
        <dbReference type="Proteomes" id="UP000198935"/>
    </source>
</evidence>
<accession>A0A1H3GFY5</accession>
<organism evidence="2 3">
    <name type="scientific">Evansella caseinilytica</name>
    <dbReference type="NCBI Taxonomy" id="1503961"/>
    <lineage>
        <taxon>Bacteria</taxon>
        <taxon>Bacillati</taxon>
        <taxon>Bacillota</taxon>
        <taxon>Bacilli</taxon>
        <taxon>Bacillales</taxon>
        <taxon>Bacillaceae</taxon>
        <taxon>Evansella</taxon>
    </lineage>
</organism>
<reference evidence="3" key="1">
    <citation type="submission" date="2016-10" db="EMBL/GenBank/DDBJ databases">
        <authorList>
            <person name="Varghese N."/>
            <person name="Submissions S."/>
        </authorList>
    </citation>
    <scope>NUCLEOTIDE SEQUENCE [LARGE SCALE GENOMIC DNA]</scope>
    <source>
        <strain evidence="3">SP</strain>
    </source>
</reference>